<dbReference type="Gene3D" id="3.40.50.300">
    <property type="entry name" value="P-loop containing nucleotide triphosphate hydrolases"/>
    <property type="match status" value="1"/>
</dbReference>
<dbReference type="GO" id="GO:0005524">
    <property type="term" value="F:ATP binding"/>
    <property type="evidence" value="ECO:0007669"/>
    <property type="project" value="UniProtKB-UniRule"/>
</dbReference>
<dbReference type="OrthoDB" id="9812943at2"/>
<dbReference type="Pfam" id="PF01121">
    <property type="entry name" value="CoaE"/>
    <property type="match status" value="1"/>
</dbReference>
<comment type="subcellular location">
    <subcellularLocation>
        <location evidence="3">Cytoplasm</location>
    </subcellularLocation>
</comment>
<evidence type="ECO:0000256" key="1">
    <source>
        <dbReference type="ARBA" id="ARBA00022741"/>
    </source>
</evidence>
<keyword evidence="3" id="KW-0173">Coenzyme A biosynthesis</keyword>
<dbReference type="EMBL" id="LDRC01000035">
    <property type="protein sequence ID" value="KTR52174.1"/>
    <property type="molecule type" value="Genomic_DNA"/>
</dbReference>
<accession>A0A147DR90</accession>
<dbReference type="InterPro" id="IPR001977">
    <property type="entry name" value="Depp_CoAkinase"/>
</dbReference>
<sequence length="200" mass="21271">MRIIGLTGGIAAGKSTVSRRWAEHGAVVVDADQLARQAVAPGSPGLARVAERFGPGVLAPDGSLDRLALGNIVFADAAARKDLEAITHPEVWRLAQQAFDRAEAADPGAVVVYDVPLLAEARDSRPIRFDAVVVVDAPAAQRVERLIAHRGLPRDEAERRVAAQASDAERLALADHVVDATGSLADTLRSADEVWRRIVD</sequence>
<dbReference type="NCBIfam" id="TIGR00152">
    <property type="entry name" value="dephospho-CoA kinase"/>
    <property type="match status" value="1"/>
</dbReference>
<evidence type="ECO:0000313" key="6">
    <source>
        <dbReference type="Proteomes" id="UP000072763"/>
    </source>
</evidence>
<proteinExistence type="inferred from homology"/>
<dbReference type="SUPFAM" id="SSF52540">
    <property type="entry name" value="P-loop containing nucleoside triphosphate hydrolases"/>
    <property type="match status" value="1"/>
</dbReference>
<comment type="function">
    <text evidence="3">Catalyzes the phosphorylation of the 3'-hydroxyl group of dephosphocoenzyme A to form coenzyme A.</text>
</comment>
<comment type="pathway">
    <text evidence="3">Cofactor biosynthesis; coenzyme A biosynthesis; CoA from (R)-pantothenate: step 5/5.</text>
</comment>
<keyword evidence="1 3" id="KW-0547">Nucleotide-binding</keyword>
<protein>
    <recommendedName>
        <fullName evidence="3 4">Dephospho-CoA kinase</fullName>
        <ecNumber evidence="3 4">2.7.1.24</ecNumber>
    </recommendedName>
    <alternativeName>
        <fullName evidence="3">Dephosphocoenzyme A kinase</fullName>
    </alternativeName>
</protein>
<reference evidence="5 6" key="1">
    <citation type="journal article" date="2016" name="Front. Microbiol.">
        <title>Genomic Resource of Rice Seed Associated Bacteria.</title>
        <authorList>
            <person name="Midha S."/>
            <person name="Bansal K."/>
            <person name="Sharma S."/>
            <person name="Kumar N."/>
            <person name="Patil P.P."/>
            <person name="Chaudhry V."/>
            <person name="Patil P.B."/>
        </authorList>
    </citation>
    <scope>NUCLEOTIDE SEQUENCE [LARGE SCALE GENOMIC DNA]</scope>
    <source>
        <strain evidence="5 6">NS359</strain>
    </source>
</reference>
<dbReference type="Proteomes" id="UP000072763">
    <property type="component" value="Unassembled WGS sequence"/>
</dbReference>
<comment type="similarity">
    <text evidence="3">Belongs to the CoaE family.</text>
</comment>
<evidence type="ECO:0000256" key="4">
    <source>
        <dbReference type="NCBIfam" id="TIGR00152"/>
    </source>
</evidence>
<dbReference type="GO" id="GO:0004140">
    <property type="term" value="F:dephospho-CoA kinase activity"/>
    <property type="evidence" value="ECO:0007669"/>
    <property type="project" value="UniProtKB-UniRule"/>
</dbReference>
<keyword evidence="3 5" id="KW-0418">Kinase</keyword>
<evidence type="ECO:0000313" key="5">
    <source>
        <dbReference type="EMBL" id="KTR52174.1"/>
    </source>
</evidence>
<dbReference type="InterPro" id="IPR027417">
    <property type="entry name" value="P-loop_NTPase"/>
</dbReference>
<dbReference type="PROSITE" id="PS51219">
    <property type="entry name" value="DPCK"/>
    <property type="match status" value="1"/>
</dbReference>
<dbReference type="AlphaFoldDB" id="A0A147DR90"/>
<gene>
    <name evidence="3" type="primary">coaE</name>
    <name evidence="5" type="ORF">NS359_07230</name>
</gene>
<dbReference type="STRING" id="465820.NS263_02810"/>
<dbReference type="RefSeq" id="WP_058749578.1">
    <property type="nucleotide sequence ID" value="NZ_LDRC01000035.1"/>
</dbReference>
<name>A0A147DR90_9MICO</name>
<dbReference type="HAMAP" id="MF_00376">
    <property type="entry name" value="Dephospho_CoA_kinase"/>
    <property type="match status" value="1"/>
</dbReference>
<dbReference type="PANTHER" id="PTHR10695">
    <property type="entry name" value="DEPHOSPHO-COA KINASE-RELATED"/>
    <property type="match status" value="1"/>
</dbReference>
<keyword evidence="3" id="KW-0963">Cytoplasm</keyword>
<dbReference type="EC" id="2.7.1.24" evidence="3 4"/>
<dbReference type="CDD" id="cd02022">
    <property type="entry name" value="DPCK"/>
    <property type="match status" value="1"/>
</dbReference>
<keyword evidence="2 3" id="KW-0067">ATP-binding</keyword>
<dbReference type="GO" id="GO:0015937">
    <property type="term" value="P:coenzyme A biosynthetic process"/>
    <property type="evidence" value="ECO:0007669"/>
    <property type="project" value="UniProtKB-UniRule"/>
</dbReference>
<comment type="caution">
    <text evidence="5">The sequence shown here is derived from an EMBL/GenBank/DDBJ whole genome shotgun (WGS) entry which is preliminary data.</text>
</comment>
<dbReference type="UniPathway" id="UPA00241">
    <property type="reaction ID" value="UER00356"/>
</dbReference>
<evidence type="ECO:0000256" key="2">
    <source>
        <dbReference type="ARBA" id="ARBA00022840"/>
    </source>
</evidence>
<comment type="catalytic activity">
    <reaction evidence="3">
        <text>3'-dephospho-CoA + ATP = ADP + CoA + H(+)</text>
        <dbReference type="Rhea" id="RHEA:18245"/>
        <dbReference type="ChEBI" id="CHEBI:15378"/>
        <dbReference type="ChEBI" id="CHEBI:30616"/>
        <dbReference type="ChEBI" id="CHEBI:57287"/>
        <dbReference type="ChEBI" id="CHEBI:57328"/>
        <dbReference type="ChEBI" id="CHEBI:456216"/>
        <dbReference type="EC" id="2.7.1.24"/>
    </reaction>
</comment>
<dbReference type="PANTHER" id="PTHR10695:SF46">
    <property type="entry name" value="BIFUNCTIONAL COENZYME A SYNTHASE-RELATED"/>
    <property type="match status" value="1"/>
</dbReference>
<feature type="binding site" evidence="3">
    <location>
        <begin position="11"/>
        <end position="16"/>
    </location>
    <ligand>
        <name>ATP</name>
        <dbReference type="ChEBI" id="CHEBI:30616"/>
    </ligand>
</feature>
<dbReference type="PATRIC" id="fig|465820.4.peg.1532"/>
<organism evidence="5 6">
    <name type="scientific">Curtobacterium oceanosedimentum</name>
    <dbReference type="NCBI Taxonomy" id="465820"/>
    <lineage>
        <taxon>Bacteria</taxon>
        <taxon>Bacillati</taxon>
        <taxon>Actinomycetota</taxon>
        <taxon>Actinomycetes</taxon>
        <taxon>Micrococcales</taxon>
        <taxon>Microbacteriaceae</taxon>
        <taxon>Curtobacterium</taxon>
    </lineage>
</organism>
<evidence type="ECO:0000256" key="3">
    <source>
        <dbReference type="HAMAP-Rule" id="MF_00376"/>
    </source>
</evidence>
<dbReference type="GO" id="GO:0005737">
    <property type="term" value="C:cytoplasm"/>
    <property type="evidence" value="ECO:0007669"/>
    <property type="project" value="UniProtKB-SubCell"/>
</dbReference>
<keyword evidence="3" id="KW-0808">Transferase</keyword>
<dbReference type="NCBIfam" id="NF002879">
    <property type="entry name" value="PRK03333.1"/>
    <property type="match status" value="1"/>
</dbReference>